<dbReference type="Proteomes" id="UP000064912">
    <property type="component" value="Chromosome"/>
</dbReference>
<organism evidence="1 2">
    <name type="scientific">Rhodovulum sulfidophilum</name>
    <name type="common">Rhodobacter sulfidophilus</name>
    <dbReference type="NCBI Taxonomy" id="35806"/>
    <lineage>
        <taxon>Bacteria</taxon>
        <taxon>Pseudomonadati</taxon>
        <taxon>Pseudomonadota</taxon>
        <taxon>Alphaproteobacteria</taxon>
        <taxon>Rhodobacterales</taxon>
        <taxon>Paracoccaceae</taxon>
        <taxon>Rhodovulum</taxon>
    </lineage>
</organism>
<dbReference type="eggNOG" id="ENOG5033FTS">
    <property type="taxonomic scope" value="Bacteria"/>
</dbReference>
<dbReference type="RefSeq" id="WP_143540947.1">
    <property type="nucleotide sequence ID" value="NZ_NHRZ01000009.1"/>
</dbReference>
<reference evidence="1 2" key="1">
    <citation type="submission" date="2015-02" db="EMBL/GenBank/DDBJ databases">
        <title>Genome sequene of Rhodovulum sulfidophilum DSM 2351.</title>
        <authorList>
            <person name="Nagao N."/>
        </authorList>
    </citation>
    <scope>NUCLEOTIDE SEQUENCE [LARGE SCALE GENOMIC DNA]</scope>
    <source>
        <strain evidence="1 2">DSM 2351</strain>
    </source>
</reference>
<name>A0A0D6AXA2_RHOSU</name>
<protein>
    <recommendedName>
        <fullName evidence="3">Response regulatory domain-containing protein</fullName>
    </recommendedName>
</protein>
<dbReference type="Gene3D" id="3.40.50.2300">
    <property type="match status" value="1"/>
</dbReference>
<evidence type="ECO:0000313" key="2">
    <source>
        <dbReference type="Proteomes" id="UP000064912"/>
    </source>
</evidence>
<dbReference type="KEGG" id="rsu:NHU_00377"/>
<dbReference type="PATRIC" id="fig|35806.4.peg.386"/>
<gene>
    <name evidence="1" type="ORF">NHU_00377</name>
</gene>
<evidence type="ECO:0008006" key="3">
    <source>
        <dbReference type="Google" id="ProtNLM"/>
    </source>
</evidence>
<accession>A0A0D6AXA2</accession>
<dbReference type="AlphaFoldDB" id="A0A0D6AXA2"/>
<dbReference type="EMBL" id="AP014800">
    <property type="protein sequence ID" value="BAQ67548.1"/>
    <property type="molecule type" value="Genomic_DNA"/>
</dbReference>
<proteinExistence type="predicted"/>
<evidence type="ECO:0000313" key="1">
    <source>
        <dbReference type="EMBL" id="BAQ67548.1"/>
    </source>
</evidence>
<sequence length="125" mass="13291">MSHAAMPVAKAHPTYVVLERDALISADLIQAIESLGPCRVMHFSSVDEMASGLEGVGSVNAAFLELRLDEALASGLATNLGKLGARLVLTLGEDVERVMSEGCRLLLRPFTERMVLDALTETAPA</sequence>